<dbReference type="PANTHER" id="PTHR12001:SF71">
    <property type="entry name" value="(2E,6E)-FARNESYL DIPHOSPHATE SYNTHASE"/>
    <property type="match status" value="1"/>
</dbReference>
<dbReference type="GO" id="GO:0008299">
    <property type="term" value="P:isoprenoid biosynthetic process"/>
    <property type="evidence" value="ECO:0007669"/>
    <property type="project" value="InterPro"/>
</dbReference>
<dbReference type="Gene3D" id="1.10.600.10">
    <property type="entry name" value="Farnesyl Diphosphate Synthase"/>
    <property type="match status" value="1"/>
</dbReference>
<evidence type="ECO:0000256" key="1">
    <source>
        <dbReference type="ARBA" id="ARBA00022723"/>
    </source>
</evidence>
<reference evidence="3" key="1">
    <citation type="submission" date="2018-05" db="EMBL/GenBank/DDBJ databases">
        <authorList>
            <person name="Lanie J.A."/>
            <person name="Ng W.-L."/>
            <person name="Kazmierczak K.M."/>
            <person name="Andrzejewski T.M."/>
            <person name="Davidsen T.M."/>
            <person name="Wayne K.J."/>
            <person name="Tettelin H."/>
            <person name="Glass J.I."/>
            <person name="Rusch D."/>
            <person name="Podicherti R."/>
            <person name="Tsui H.-C.T."/>
            <person name="Winkler M.E."/>
        </authorList>
    </citation>
    <scope>NUCLEOTIDE SEQUENCE</scope>
</reference>
<dbReference type="CDD" id="cd00685">
    <property type="entry name" value="Trans_IPPS_HT"/>
    <property type="match status" value="1"/>
</dbReference>
<dbReference type="SUPFAM" id="SSF48576">
    <property type="entry name" value="Terpenoid synthases"/>
    <property type="match status" value="1"/>
</dbReference>
<dbReference type="EMBL" id="UINC01004084">
    <property type="protein sequence ID" value="SVA11649.1"/>
    <property type="molecule type" value="Genomic_DNA"/>
</dbReference>
<evidence type="ECO:0000256" key="2">
    <source>
        <dbReference type="ARBA" id="ARBA00022842"/>
    </source>
</evidence>
<keyword evidence="2" id="KW-0460">Magnesium</keyword>
<accession>A0A381T7D3</accession>
<dbReference type="PANTHER" id="PTHR12001">
    <property type="entry name" value="GERANYLGERANYL PYROPHOSPHATE SYNTHASE"/>
    <property type="match status" value="1"/>
</dbReference>
<dbReference type="GO" id="GO:0004659">
    <property type="term" value="F:prenyltransferase activity"/>
    <property type="evidence" value="ECO:0007669"/>
    <property type="project" value="InterPro"/>
</dbReference>
<dbReference type="SFLD" id="SFLDG01017">
    <property type="entry name" value="Polyprenyl_Transferase_Like"/>
    <property type="match status" value="1"/>
</dbReference>
<dbReference type="InterPro" id="IPR000092">
    <property type="entry name" value="Polyprenyl_synt"/>
</dbReference>
<feature type="non-terminal residue" evidence="3">
    <location>
        <position position="1"/>
    </location>
</feature>
<dbReference type="Pfam" id="PF00348">
    <property type="entry name" value="polyprenyl_synt"/>
    <property type="match status" value="1"/>
</dbReference>
<dbReference type="InterPro" id="IPR033749">
    <property type="entry name" value="Polyprenyl_synt_CS"/>
</dbReference>
<organism evidence="3">
    <name type="scientific">marine metagenome</name>
    <dbReference type="NCBI Taxonomy" id="408172"/>
    <lineage>
        <taxon>unclassified sequences</taxon>
        <taxon>metagenomes</taxon>
        <taxon>ecological metagenomes</taxon>
    </lineage>
</organism>
<name>A0A381T7D3_9ZZZZ</name>
<dbReference type="GO" id="GO:0046872">
    <property type="term" value="F:metal ion binding"/>
    <property type="evidence" value="ECO:0007669"/>
    <property type="project" value="UniProtKB-KW"/>
</dbReference>
<dbReference type="InterPro" id="IPR008949">
    <property type="entry name" value="Isoprenoid_synthase_dom_sf"/>
</dbReference>
<sequence>VLERARLLVEPAMAAAVDRLCGELRLPSRYHFGWVEADGSPSGAESGKGLRPALAILSAEAVGAPGATAVPGAVAAELVHNFSLVHDDIIDGDTRRRHRPTVWSAFGVEDAVISGDALHNLAYQVLLAEPTPERVLAATRLVEATAAMIAGQAADMAFDDLADVDLDACLAMEADKTGALLGYSASVGAVLAGAGCGEVDALEAYGRELGLAFQAVDDVLGIWGDPAVTGKAAGNDLRERKKSMPVAIVLSGRDDAAERLRAVYDLDRDLTDADVARATAAIEAAGGRDRTVAEARKHLDAALDAVSGVGLVDPAVEELAGLARFVAEREF</sequence>
<proteinExistence type="predicted"/>
<dbReference type="AlphaFoldDB" id="A0A381T7D3"/>
<dbReference type="SFLD" id="SFLDS00005">
    <property type="entry name" value="Isoprenoid_Synthase_Type_I"/>
    <property type="match status" value="1"/>
</dbReference>
<keyword evidence="1" id="KW-0479">Metal-binding</keyword>
<gene>
    <name evidence="3" type="ORF">METZ01_LOCUS64503</name>
</gene>
<evidence type="ECO:0000313" key="3">
    <source>
        <dbReference type="EMBL" id="SVA11649.1"/>
    </source>
</evidence>
<dbReference type="PROSITE" id="PS00723">
    <property type="entry name" value="POLYPRENYL_SYNTHASE_1"/>
    <property type="match status" value="1"/>
</dbReference>
<protein>
    <recommendedName>
        <fullName evidence="4">Dimethylallyltranstransferase</fullName>
    </recommendedName>
</protein>
<evidence type="ECO:0008006" key="4">
    <source>
        <dbReference type="Google" id="ProtNLM"/>
    </source>
</evidence>